<organism evidence="2">
    <name type="scientific">marine sediment metagenome</name>
    <dbReference type="NCBI Taxonomy" id="412755"/>
    <lineage>
        <taxon>unclassified sequences</taxon>
        <taxon>metagenomes</taxon>
        <taxon>ecological metagenomes</taxon>
    </lineage>
</organism>
<sequence length="201" mass="22227">LEDSNYPAFDTAAVILRRRGFSVLNPAETDAGSSDRPRSFYLRVDIANLLRATKIVILPGWEGSPGATLEVAIARELGLEVLTYPDLEPLSETIERPTRASVFPKTAEGRKQRPVASGVLDYFPDALVEIAHVSWVGNDQHNPGECLHWARGKSTDEADALIRHFLQRGGNDTDGARHSAKMAWRALALLQKEIERDRESA</sequence>
<dbReference type="InterPro" id="IPR025518">
    <property type="entry name" value="DUF4406"/>
</dbReference>
<proteinExistence type="predicted"/>
<dbReference type="Pfam" id="PF14359">
    <property type="entry name" value="DUF4406"/>
    <property type="match status" value="1"/>
</dbReference>
<dbReference type="AlphaFoldDB" id="A0A0F9FH26"/>
<evidence type="ECO:0000259" key="1">
    <source>
        <dbReference type="Pfam" id="PF18909"/>
    </source>
</evidence>
<dbReference type="Gene3D" id="3.40.50.10400">
    <property type="entry name" value="Hypothetical protein PA1492"/>
    <property type="match status" value="1"/>
</dbReference>
<feature type="non-terminal residue" evidence="2">
    <location>
        <position position="1"/>
    </location>
</feature>
<feature type="domain" description="dATP/dGTP diphosphohydrolase N-terminal" evidence="1">
    <location>
        <begin position="119"/>
        <end position="196"/>
    </location>
</feature>
<reference evidence="2" key="1">
    <citation type="journal article" date="2015" name="Nature">
        <title>Complex archaea that bridge the gap between prokaryotes and eukaryotes.</title>
        <authorList>
            <person name="Spang A."/>
            <person name="Saw J.H."/>
            <person name="Jorgensen S.L."/>
            <person name="Zaremba-Niedzwiedzka K."/>
            <person name="Martijn J."/>
            <person name="Lind A.E."/>
            <person name="van Eijk R."/>
            <person name="Schleper C."/>
            <person name="Guy L."/>
            <person name="Ettema T.J."/>
        </authorList>
    </citation>
    <scope>NUCLEOTIDE SEQUENCE</scope>
</reference>
<accession>A0A0F9FH26</accession>
<name>A0A0F9FH26_9ZZZZ</name>
<gene>
    <name evidence="2" type="ORF">LCGC14_1953350</name>
</gene>
<dbReference type="SUPFAM" id="SSF52309">
    <property type="entry name" value="N-(deoxy)ribosyltransferase-like"/>
    <property type="match status" value="1"/>
</dbReference>
<dbReference type="Pfam" id="PF18909">
    <property type="entry name" value="dGTP_diPhyd_N"/>
    <property type="match status" value="1"/>
</dbReference>
<dbReference type="InterPro" id="IPR044038">
    <property type="entry name" value="dATP/dGTP_diPOhydrolase_N"/>
</dbReference>
<protein>
    <recommendedName>
        <fullName evidence="1">dATP/dGTP diphosphohydrolase N-terminal domain-containing protein</fullName>
    </recommendedName>
</protein>
<evidence type="ECO:0000313" key="2">
    <source>
        <dbReference type="EMBL" id="KKL85578.1"/>
    </source>
</evidence>
<comment type="caution">
    <text evidence="2">The sequence shown here is derived from an EMBL/GenBank/DDBJ whole genome shotgun (WGS) entry which is preliminary data.</text>
</comment>
<dbReference type="EMBL" id="LAZR01021366">
    <property type="protein sequence ID" value="KKL85578.1"/>
    <property type="molecule type" value="Genomic_DNA"/>
</dbReference>